<dbReference type="AlphaFoldDB" id="A0A0V0HHY7"/>
<accession>A0A0V0HHY7</accession>
<dbReference type="EMBL" id="GEDG01020414">
    <property type="protein sequence ID" value="JAP19142.1"/>
    <property type="molecule type" value="Transcribed_RNA"/>
</dbReference>
<name>A0A0V0HHY7_SOLCH</name>
<protein>
    <submittedName>
        <fullName evidence="1">Putative ovule protein</fullName>
    </submittedName>
</protein>
<feature type="non-terminal residue" evidence="1">
    <location>
        <position position="1"/>
    </location>
</feature>
<proteinExistence type="predicted"/>
<sequence length="60" mass="6938">DFQGSHLVFVSFLQYIGNCSRVLIFYLVIVWLQQALFCISFDLVSLGYISCLKNHYKSIS</sequence>
<organism evidence="1">
    <name type="scientific">Solanum chacoense</name>
    <name type="common">Chaco potato</name>
    <dbReference type="NCBI Taxonomy" id="4108"/>
    <lineage>
        <taxon>Eukaryota</taxon>
        <taxon>Viridiplantae</taxon>
        <taxon>Streptophyta</taxon>
        <taxon>Embryophyta</taxon>
        <taxon>Tracheophyta</taxon>
        <taxon>Spermatophyta</taxon>
        <taxon>Magnoliopsida</taxon>
        <taxon>eudicotyledons</taxon>
        <taxon>Gunneridae</taxon>
        <taxon>Pentapetalae</taxon>
        <taxon>asterids</taxon>
        <taxon>lamiids</taxon>
        <taxon>Solanales</taxon>
        <taxon>Solanaceae</taxon>
        <taxon>Solanoideae</taxon>
        <taxon>Solaneae</taxon>
        <taxon>Solanum</taxon>
    </lineage>
</organism>
<evidence type="ECO:0000313" key="1">
    <source>
        <dbReference type="EMBL" id="JAP19142.1"/>
    </source>
</evidence>
<reference evidence="1" key="1">
    <citation type="submission" date="2015-12" db="EMBL/GenBank/DDBJ databases">
        <title>Gene expression during late stages of embryo sac development: a critical building block for successful pollen-pistil interactions.</title>
        <authorList>
            <person name="Liu Y."/>
            <person name="Joly V."/>
            <person name="Sabar M."/>
            <person name="Matton D.P."/>
        </authorList>
    </citation>
    <scope>NUCLEOTIDE SEQUENCE</scope>
</reference>